<organism evidence="3 4">
    <name type="scientific">Phyllobacterium phragmitis</name>
    <dbReference type="NCBI Taxonomy" id="2670329"/>
    <lineage>
        <taxon>Bacteria</taxon>
        <taxon>Pseudomonadati</taxon>
        <taxon>Pseudomonadota</taxon>
        <taxon>Alphaproteobacteria</taxon>
        <taxon>Hyphomicrobiales</taxon>
        <taxon>Phyllobacteriaceae</taxon>
        <taxon>Phyllobacterium</taxon>
    </lineage>
</organism>
<evidence type="ECO:0000259" key="2">
    <source>
        <dbReference type="PROSITE" id="PS50006"/>
    </source>
</evidence>
<dbReference type="Proteomes" id="UP000239434">
    <property type="component" value="Unassembled WGS sequence"/>
</dbReference>
<dbReference type="CDD" id="cd00060">
    <property type="entry name" value="FHA"/>
    <property type="match status" value="1"/>
</dbReference>
<feature type="compositionally biased region" description="Basic and acidic residues" evidence="1">
    <location>
        <begin position="146"/>
        <end position="163"/>
    </location>
</feature>
<dbReference type="EMBL" id="PVBR01000024">
    <property type="protein sequence ID" value="PRD41147.1"/>
    <property type="molecule type" value="Genomic_DNA"/>
</dbReference>
<name>A0A2S9IKU2_9HYPH</name>
<protein>
    <submittedName>
        <fullName evidence="3">FHA domain-containing protein</fullName>
    </submittedName>
</protein>
<dbReference type="SUPFAM" id="SSF49879">
    <property type="entry name" value="SMAD/FHA domain"/>
    <property type="match status" value="1"/>
</dbReference>
<dbReference type="InterPro" id="IPR008984">
    <property type="entry name" value="SMAD_FHA_dom_sf"/>
</dbReference>
<proteinExistence type="predicted"/>
<dbReference type="PROSITE" id="PS50006">
    <property type="entry name" value="FHA_DOMAIN"/>
    <property type="match status" value="1"/>
</dbReference>
<dbReference type="Gene3D" id="2.60.200.20">
    <property type="match status" value="1"/>
</dbReference>
<feature type="region of interest" description="Disordered" evidence="1">
    <location>
        <begin position="391"/>
        <end position="413"/>
    </location>
</feature>
<feature type="domain" description="FHA" evidence="2">
    <location>
        <begin position="29"/>
        <end position="79"/>
    </location>
</feature>
<evidence type="ECO:0000313" key="4">
    <source>
        <dbReference type="Proteomes" id="UP000239434"/>
    </source>
</evidence>
<dbReference type="AlphaFoldDB" id="A0A2S9IKU2"/>
<evidence type="ECO:0000313" key="3">
    <source>
        <dbReference type="EMBL" id="PRD41147.1"/>
    </source>
</evidence>
<feature type="compositionally biased region" description="Acidic residues" evidence="1">
    <location>
        <begin position="403"/>
        <end position="413"/>
    </location>
</feature>
<sequence>MALRLELKHAKGPLERGISLSWYFERGRRTLGRSAECDWQIPDPQCMISKLHCLIEADRDGFVLHDKSSNGSVVDGVLVLEGCSARLSHGSIIEFGGFAFSVSLTGQKDMEFADPDAGLVLGDENLTVSSILADIAPNSPRSHGLRGHDETLTERVSAKDPARRGSGSMSLSRNVEIGWSGPPETARKAALPEDWNKGSDYGNQLEHAPATRASVTFARNMKTDQAESEIEYEAQPIEPEVLASGDIQPNAPSMADATATTSLLQRLDILAERCEEACCDLFAAFDLDVQAVAPTSDLLELPREEALPARFEAVLSMQLALGTAIGSLLDEMSRVMEPRILEARVDTESRRLPWRSDRAYWQAFKAHFEKDGERLSLRDLFRETMMRSLRGDAEDNTRQELTPGDDIEVSLDK</sequence>
<feature type="region of interest" description="Disordered" evidence="1">
    <location>
        <begin position="139"/>
        <end position="186"/>
    </location>
</feature>
<evidence type="ECO:0000256" key="1">
    <source>
        <dbReference type="SAM" id="MobiDB-lite"/>
    </source>
</evidence>
<accession>A0A2S9IKU2</accession>
<gene>
    <name evidence="3" type="ORF">C5748_23180</name>
</gene>
<dbReference type="InterPro" id="IPR000253">
    <property type="entry name" value="FHA_dom"/>
</dbReference>
<keyword evidence="4" id="KW-1185">Reference proteome</keyword>
<reference evidence="3 4" key="1">
    <citation type="submission" date="2018-02" db="EMBL/GenBank/DDBJ databases">
        <title>The draft genome of Phyllobacterium sp. 1N-3.</title>
        <authorList>
            <person name="Liu L."/>
            <person name="Li L."/>
            <person name="Zhang X."/>
            <person name="Wang T."/>
            <person name="Liang L."/>
        </authorList>
    </citation>
    <scope>NUCLEOTIDE SEQUENCE [LARGE SCALE GENOMIC DNA]</scope>
    <source>
        <strain evidence="3 4">1N-3</strain>
    </source>
</reference>
<comment type="caution">
    <text evidence="3">The sequence shown here is derived from an EMBL/GenBank/DDBJ whole genome shotgun (WGS) entry which is preliminary data.</text>
</comment>
<dbReference type="Pfam" id="PF00498">
    <property type="entry name" value="FHA"/>
    <property type="match status" value="1"/>
</dbReference>
<dbReference type="RefSeq" id="WP_105744779.1">
    <property type="nucleotide sequence ID" value="NZ_PVBR01000024.1"/>
</dbReference>
<dbReference type="SMART" id="SM00240">
    <property type="entry name" value="FHA"/>
    <property type="match status" value="1"/>
</dbReference>